<evidence type="ECO:0000256" key="8">
    <source>
        <dbReference type="ARBA" id="ARBA00023136"/>
    </source>
</evidence>
<comment type="similarity">
    <text evidence="10">Belongs to the monovalent cation:proton antiporter 1 (CPA1) transporter (TC 2.A.36) family.</text>
</comment>
<feature type="transmembrane region" description="Helical" evidence="10">
    <location>
        <begin position="181"/>
        <end position="201"/>
    </location>
</feature>
<keyword evidence="9 10" id="KW-0739">Sodium transport</keyword>
<name>A0ABY6PR51_9ACTN</name>
<keyword evidence="6 10" id="KW-0915">Sodium</keyword>
<dbReference type="PANTHER" id="PTHR10110:SF86">
    <property type="entry name" value="SODIUM_HYDROGEN EXCHANGER 7"/>
    <property type="match status" value="1"/>
</dbReference>
<evidence type="ECO:0000256" key="7">
    <source>
        <dbReference type="ARBA" id="ARBA00023065"/>
    </source>
</evidence>
<evidence type="ECO:0000256" key="4">
    <source>
        <dbReference type="ARBA" id="ARBA00022692"/>
    </source>
</evidence>
<feature type="domain" description="Cation/H+ exchanger transmembrane" evidence="11">
    <location>
        <begin position="14"/>
        <end position="403"/>
    </location>
</feature>
<proteinExistence type="inferred from homology"/>
<reference evidence="12" key="1">
    <citation type="journal article" date="2022" name="Front. Microbiol.">
        <title>Mirubactin C rescues the lethal effect of cell wall biosynthesis mutations in Bacillus subtilis.</title>
        <authorList>
            <person name="Kepplinger B."/>
            <person name="Wen X."/>
            <person name="Tyler A.R."/>
            <person name="Kim B.Y."/>
            <person name="Brown J."/>
            <person name="Banks P."/>
            <person name="Dashti Y."/>
            <person name="Mackenzie E.S."/>
            <person name="Wills C."/>
            <person name="Kawai Y."/>
            <person name="Waldron K.J."/>
            <person name="Allenby N.E.E."/>
            <person name="Wu L.J."/>
            <person name="Hall M.J."/>
            <person name="Errington J."/>
        </authorList>
    </citation>
    <scope>NUCLEOTIDE SEQUENCE</scope>
    <source>
        <strain evidence="12">MDA8-470</strain>
    </source>
</reference>
<feature type="transmembrane region" description="Helical" evidence="10">
    <location>
        <begin position="221"/>
        <end position="245"/>
    </location>
</feature>
<comment type="subcellular location">
    <subcellularLocation>
        <location evidence="1 10">Cell membrane</location>
        <topology evidence="1 10">Multi-pass membrane protein</topology>
    </subcellularLocation>
</comment>
<protein>
    <submittedName>
        <fullName evidence="12">Na+/H+ antiporter</fullName>
    </submittedName>
</protein>
<dbReference type="NCBIfam" id="TIGR00831">
    <property type="entry name" value="a_cpa1"/>
    <property type="match status" value="1"/>
</dbReference>
<keyword evidence="3 10" id="KW-1003">Cell membrane</keyword>
<keyword evidence="4 10" id="KW-0812">Transmembrane</keyword>
<dbReference type="InterPro" id="IPR006153">
    <property type="entry name" value="Cation/H_exchanger_TM"/>
</dbReference>
<comment type="caution">
    <text evidence="10">Lacks conserved residue(s) required for the propagation of feature annotation.</text>
</comment>
<keyword evidence="10" id="KW-0050">Antiport</keyword>
<dbReference type="PANTHER" id="PTHR10110">
    <property type="entry name" value="SODIUM/HYDROGEN EXCHANGER"/>
    <property type="match status" value="1"/>
</dbReference>
<feature type="transmembrane region" description="Helical" evidence="10">
    <location>
        <begin position="110"/>
        <end position="132"/>
    </location>
</feature>
<feature type="transmembrane region" description="Helical" evidence="10">
    <location>
        <begin position="82"/>
        <end position="104"/>
    </location>
</feature>
<organism evidence="12 13">
    <name type="scientific">Streptomyces drozdowiczii</name>
    <dbReference type="NCBI Taxonomy" id="202862"/>
    <lineage>
        <taxon>Bacteria</taxon>
        <taxon>Bacillati</taxon>
        <taxon>Actinomycetota</taxon>
        <taxon>Actinomycetes</taxon>
        <taxon>Kitasatosporales</taxon>
        <taxon>Streptomycetaceae</taxon>
        <taxon>Streptomyces</taxon>
    </lineage>
</organism>
<feature type="transmembrane region" description="Helical" evidence="10">
    <location>
        <begin position="344"/>
        <end position="366"/>
    </location>
</feature>
<evidence type="ECO:0000256" key="1">
    <source>
        <dbReference type="ARBA" id="ARBA00004651"/>
    </source>
</evidence>
<feature type="transmembrane region" description="Helical" evidence="10">
    <location>
        <begin position="53"/>
        <end position="75"/>
    </location>
</feature>
<accession>A0ABY6PR51</accession>
<feature type="transmembrane region" description="Helical" evidence="10">
    <location>
        <begin position="378"/>
        <end position="402"/>
    </location>
</feature>
<evidence type="ECO:0000313" key="13">
    <source>
        <dbReference type="Proteomes" id="UP001164963"/>
    </source>
</evidence>
<evidence type="ECO:0000256" key="5">
    <source>
        <dbReference type="ARBA" id="ARBA00022989"/>
    </source>
</evidence>
<dbReference type="Proteomes" id="UP001164963">
    <property type="component" value="Chromosome"/>
</dbReference>
<keyword evidence="2 10" id="KW-0813">Transport</keyword>
<evidence type="ECO:0000256" key="9">
    <source>
        <dbReference type="ARBA" id="ARBA00023201"/>
    </source>
</evidence>
<evidence type="ECO:0000256" key="10">
    <source>
        <dbReference type="RuleBase" id="RU366002"/>
    </source>
</evidence>
<keyword evidence="8 10" id="KW-0472">Membrane</keyword>
<dbReference type="Pfam" id="PF00999">
    <property type="entry name" value="Na_H_Exchanger"/>
    <property type="match status" value="1"/>
</dbReference>
<dbReference type="InterPro" id="IPR018422">
    <property type="entry name" value="Cation/H_exchanger_CPA1"/>
</dbReference>
<evidence type="ECO:0000256" key="3">
    <source>
        <dbReference type="ARBA" id="ARBA00022475"/>
    </source>
</evidence>
<evidence type="ECO:0000259" key="11">
    <source>
        <dbReference type="Pfam" id="PF00999"/>
    </source>
</evidence>
<dbReference type="Gene3D" id="6.10.140.1330">
    <property type="match status" value="1"/>
</dbReference>
<evidence type="ECO:0000256" key="2">
    <source>
        <dbReference type="ARBA" id="ARBA00022448"/>
    </source>
</evidence>
<evidence type="ECO:0000313" key="12">
    <source>
        <dbReference type="EMBL" id="UZK54464.1"/>
    </source>
</evidence>
<keyword evidence="7 10" id="KW-0406">Ion transport</keyword>
<gene>
    <name evidence="12" type="ORF">NEH16_10185</name>
</gene>
<keyword evidence="5 10" id="KW-1133">Transmembrane helix</keyword>
<dbReference type="RefSeq" id="WP_265541276.1">
    <property type="nucleotide sequence ID" value="NZ_CP098740.1"/>
</dbReference>
<sequence>MDALPLVALVAGSAATAGLARRTPVPAPLLLVAVGLIASYVPGVPSYTLDAHIVLPLLLPPLLYTAAVDSSYLDLRANLRPVALLSVGYVLFATVAVGWLAYLLVPDLPLTAALVLGAVIAPPDAVTAAAIARRVGLPARVTTILQGESLVNDATAITAYKVALAAAVGEGISWGGGAREFLLASVGGVGVGLLLMVPLHWLRTHLREPLLQNTLSLLIPFVAYAAAERVHASGVLAVVVVALYLGHRSWQVDFATRLQEAAVWKMVAFVLESAVFALIGLQLPFVLKGLGTYSVADAFGYAVLVFLAVVVVRFVWVYPATYLPRWLSRRIREREPGTDWTSPLIVGWAGMRGVVSLAIAFSVPLVTADGAAFPARNLVLFLTFTTVIGTLVVQGLTLPLLVRVLKLPGRDRQADTLAEAQAQNEASTAAEARLDELLTDERNRLPEPLADRLRTVLERRRNAVWERLGAANPVTGESADETYRRLAGEMIETEREVFVRLRDERRIDDEMMRTLLRRLDLEEAAAYREED</sequence>
<feature type="transmembrane region" description="Helical" evidence="10">
    <location>
        <begin position="266"/>
        <end position="287"/>
    </location>
</feature>
<feature type="transmembrane region" description="Helical" evidence="10">
    <location>
        <begin position="299"/>
        <end position="323"/>
    </location>
</feature>
<keyword evidence="13" id="KW-1185">Reference proteome</keyword>
<evidence type="ECO:0000256" key="6">
    <source>
        <dbReference type="ARBA" id="ARBA00023053"/>
    </source>
</evidence>
<dbReference type="EMBL" id="CP098740">
    <property type="protein sequence ID" value="UZK54464.1"/>
    <property type="molecule type" value="Genomic_DNA"/>
</dbReference>
<comment type="function">
    <text evidence="10">Na(+)/H(+) antiporter that extrudes sodium in exchange for external protons.</text>
</comment>
<dbReference type="InterPro" id="IPR004705">
    <property type="entry name" value="Cation/H_exchanger_CPA1_bac"/>
</dbReference>